<feature type="non-terminal residue" evidence="3">
    <location>
        <position position="1"/>
    </location>
</feature>
<reference evidence="3" key="1">
    <citation type="submission" date="2020-11" db="EMBL/GenBank/DDBJ databases">
        <authorList>
            <person name="Tran Van P."/>
        </authorList>
    </citation>
    <scope>NUCLEOTIDE SEQUENCE</scope>
</reference>
<gene>
    <name evidence="3" type="ORF">OSB1V03_LOCUS23224</name>
</gene>
<dbReference type="EMBL" id="CAJPIZ010056022">
    <property type="protein sequence ID" value="CAG2123279.1"/>
    <property type="molecule type" value="Genomic_DNA"/>
</dbReference>
<dbReference type="GO" id="GO:0003724">
    <property type="term" value="F:RNA helicase activity"/>
    <property type="evidence" value="ECO:0007669"/>
    <property type="project" value="UniProtKB-EC"/>
</dbReference>
<dbReference type="Pfam" id="PF25430">
    <property type="entry name" value="DDX23"/>
    <property type="match status" value="1"/>
</dbReference>
<sequence>KDDVNDKSTEKLKEKECEAIKDRYLGIVKRKRRVRRLNERKFVFDWDAGEDTSNDYNVLYKDRHTIQFYGRGHVAGIDIKSQKKEQSKFYGELLEKRRTNAEKEQEIVRLKKVQNKEDKVKWDERHWTQKSLTEMTERDWRIFREDYNIAIKGGRIPNPLRSWAEAGLNK</sequence>
<feature type="domain" description="PRP28/DDX23-like helical" evidence="2">
    <location>
        <begin position="42"/>
        <end position="126"/>
    </location>
</feature>
<evidence type="ECO:0000259" key="2">
    <source>
        <dbReference type="Pfam" id="PF25430"/>
    </source>
</evidence>
<dbReference type="Proteomes" id="UP000759131">
    <property type="component" value="Unassembled WGS sequence"/>
</dbReference>
<dbReference type="AlphaFoldDB" id="A0A7R9M0A2"/>
<dbReference type="EMBL" id="OC910597">
    <property type="protein sequence ID" value="CAD7651174.1"/>
    <property type="molecule type" value="Genomic_DNA"/>
</dbReference>
<proteinExistence type="predicted"/>
<dbReference type="OrthoDB" id="196131at2759"/>
<evidence type="ECO:0000313" key="3">
    <source>
        <dbReference type="EMBL" id="CAD7651174.1"/>
    </source>
</evidence>
<comment type="catalytic activity">
    <reaction evidence="1">
        <text>ATP + H2O = ADP + phosphate + H(+)</text>
        <dbReference type="Rhea" id="RHEA:13065"/>
        <dbReference type="ChEBI" id="CHEBI:15377"/>
        <dbReference type="ChEBI" id="CHEBI:15378"/>
        <dbReference type="ChEBI" id="CHEBI:30616"/>
        <dbReference type="ChEBI" id="CHEBI:43474"/>
        <dbReference type="ChEBI" id="CHEBI:456216"/>
        <dbReference type="EC" id="3.6.4.13"/>
    </reaction>
</comment>
<accession>A0A7R9M0A2</accession>
<evidence type="ECO:0000256" key="1">
    <source>
        <dbReference type="ARBA" id="ARBA00047984"/>
    </source>
</evidence>
<evidence type="ECO:0000313" key="4">
    <source>
        <dbReference type="Proteomes" id="UP000759131"/>
    </source>
</evidence>
<name>A0A7R9M0A2_9ACAR</name>
<feature type="non-terminal residue" evidence="3">
    <location>
        <position position="170"/>
    </location>
</feature>
<organism evidence="3">
    <name type="scientific">Medioppia subpectinata</name>
    <dbReference type="NCBI Taxonomy" id="1979941"/>
    <lineage>
        <taxon>Eukaryota</taxon>
        <taxon>Metazoa</taxon>
        <taxon>Ecdysozoa</taxon>
        <taxon>Arthropoda</taxon>
        <taxon>Chelicerata</taxon>
        <taxon>Arachnida</taxon>
        <taxon>Acari</taxon>
        <taxon>Acariformes</taxon>
        <taxon>Sarcoptiformes</taxon>
        <taxon>Oribatida</taxon>
        <taxon>Brachypylina</taxon>
        <taxon>Oppioidea</taxon>
        <taxon>Oppiidae</taxon>
        <taxon>Medioppia</taxon>
    </lineage>
</organism>
<keyword evidence="4" id="KW-1185">Reference proteome</keyword>
<dbReference type="InterPro" id="IPR057479">
    <property type="entry name" value="PRP28/DDX23-like_helical"/>
</dbReference>
<protein>
    <recommendedName>
        <fullName evidence="2">PRP28/DDX23-like helical domain-containing protein</fullName>
    </recommendedName>
</protein>